<evidence type="ECO:0000313" key="2">
    <source>
        <dbReference type="EMBL" id="EEF25867.1"/>
    </source>
</evidence>
<keyword evidence="1" id="KW-0472">Membrane</keyword>
<feature type="transmembrane region" description="Helical" evidence="1">
    <location>
        <begin position="88"/>
        <end position="108"/>
    </location>
</feature>
<dbReference type="Proteomes" id="UP000008311">
    <property type="component" value="Unassembled WGS sequence"/>
</dbReference>
<dbReference type="PANTHER" id="PTHR30238:SF4">
    <property type="entry name" value="SLL1022 PROTEIN"/>
    <property type="match status" value="1"/>
</dbReference>
<organism evidence="2 3">
    <name type="scientific">Ricinus communis</name>
    <name type="common">Castor bean</name>
    <dbReference type="NCBI Taxonomy" id="3988"/>
    <lineage>
        <taxon>Eukaryota</taxon>
        <taxon>Viridiplantae</taxon>
        <taxon>Streptophyta</taxon>
        <taxon>Embryophyta</taxon>
        <taxon>Tracheophyta</taxon>
        <taxon>Spermatophyta</taxon>
        <taxon>Magnoliopsida</taxon>
        <taxon>eudicotyledons</taxon>
        <taxon>Gunneridae</taxon>
        <taxon>Pentapetalae</taxon>
        <taxon>rosids</taxon>
        <taxon>fabids</taxon>
        <taxon>Malpighiales</taxon>
        <taxon>Euphorbiaceae</taxon>
        <taxon>Acalyphoideae</taxon>
        <taxon>Acalypheae</taxon>
        <taxon>Ricinus</taxon>
    </lineage>
</organism>
<dbReference type="InParanoid" id="B9TE45"/>
<keyword evidence="1" id="KW-1133">Transmembrane helix</keyword>
<keyword evidence="3" id="KW-1185">Reference proteome</keyword>
<name>B9TE45_RICCO</name>
<accession>B9TE45</accession>
<protein>
    <recommendedName>
        <fullName evidence="4">DUF475 domain-containing protein</fullName>
    </recommendedName>
</protein>
<dbReference type="AlphaFoldDB" id="B9TE45"/>
<evidence type="ECO:0000313" key="3">
    <source>
        <dbReference type="Proteomes" id="UP000008311"/>
    </source>
</evidence>
<dbReference type="InterPro" id="IPR007427">
    <property type="entry name" value="DUF475"/>
</dbReference>
<reference evidence="3" key="1">
    <citation type="journal article" date="2010" name="Nat. Biotechnol.">
        <title>Draft genome sequence of the oilseed species Ricinus communis.</title>
        <authorList>
            <person name="Chan A.P."/>
            <person name="Crabtree J."/>
            <person name="Zhao Q."/>
            <person name="Lorenzi H."/>
            <person name="Orvis J."/>
            <person name="Puiu D."/>
            <person name="Melake-Berhan A."/>
            <person name="Jones K.M."/>
            <person name="Redman J."/>
            <person name="Chen G."/>
            <person name="Cahoon E.B."/>
            <person name="Gedil M."/>
            <person name="Stanke M."/>
            <person name="Haas B.J."/>
            <person name="Wortman J.R."/>
            <person name="Fraser-Liggett C.M."/>
            <person name="Ravel J."/>
            <person name="Rabinowicz P.D."/>
        </authorList>
    </citation>
    <scope>NUCLEOTIDE SEQUENCE [LARGE SCALE GENOMIC DNA]</scope>
    <source>
        <strain evidence="3">cv. Hale</strain>
    </source>
</reference>
<evidence type="ECO:0000256" key="1">
    <source>
        <dbReference type="SAM" id="Phobius"/>
    </source>
</evidence>
<sequence>MGLLYLELLDASFSFDGVIGAFAVTNNILIITLGLGIGAMFVRSITLHLVETGKLAEYRFLEHSAFWAIGALAALTISGVHWDIPDGVAGLLGGLLIGLGLLSSMAANKREAKAAMAKGV</sequence>
<feature type="transmembrane region" description="Helical" evidence="1">
    <location>
        <begin position="20"/>
        <end position="42"/>
    </location>
</feature>
<proteinExistence type="predicted"/>
<dbReference type="Pfam" id="PF04332">
    <property type="entry name" value="DUF475"/>
    <property type="match status" value="1"/>
</dbReference>
<feature type="transmembrane region" description="Helical" evidence="1">
    <location>
        <begin position="63"/>
        <end position="82"/>
    </location>
</feature>
<keyword evidence="1" id="KW-0812">Transmembrane</keyword>
<gene>
    <name evidence="2" type="ORF">RCOM_1953630</name>
</gene>
<evidence type="ECO:0008006" key="4">
    <source>
        <dbReference type="Google" id="ProtNLM"/>
    </source>
</evidence>
<dbReference type="EMBL" id="EQ978734">
    <property type="protein sequence ID" value="EEF25867.1"/>
    <property type="molecule type" value="Genomic_DNA"/>
</dbReference>
<dbReference type="PANTHER" id="PTHR30238">
    <property type="entry name" value="MEMBRANE BOUND PREDICTED REDOX MODULATOR"/>
    <property type="match status" value="1"/>
</dbReference>